<evidence type="ECO:0000256" key="10">
    <source>
        <dbReference type="SAM" id="Coils"/>
    </source>
</evidence>
<protein>
    <recommendedName>
        <fullName evidence="3">histidine kinase</fullName>
        <ecNumber evidence="3">2.7.13.3</ecNumber>
    </recommendedName>
</protein>
<evidence type="ECO:0000313" key="18">
    <source>
        <dbReference type="Proteomes" id="UP001549691"/>
    </source>
</evidence>
<dbReference type="EC" id="2.7.13.3" evidence="3"/>
<dbReference type="PRINTS" id="PR00344">
    <property type="entry name" value="BCTRLSENSOR"/>
</dbReference>
<dbReference type="CDD" id="cd00082">
    <property type="entry name" value="HisKA"/>
    <property type="match status" value="1"/>
</dbReference>
<feature type="modified residue" description="4-aspartylphosphate" evidence="9">
    <location>
        <position position="945"/>
    </location>
</feature>
<evidence type="ECO:0000259" key="15">
    <source>
        <dbReference type="PROSITE" id="PS50113"/>
    </source>
</evidence>
<evidence type="ECO:0000256" key="2">
    <source>
        <dbReference type="ARBA" id="ARBA00004370"/>
    </source>
</evidence>
<reference evidence="17 18" key="1">
    <citation type="submission" date="2024-07" db="EMBL/GenBank/DDBJ databases">
        <title>Uliginosibacterium flavum JJ3220;KACC:17644.</title>
        <authorList>
            <person name="Kim M.K."/>
        </authorList>
    </citation>
    <scope>NUCLEOTIDE SEQUENCE [LARGE SCALE GENOMIC DNA]</scope>
    <source>
        <strain evidence="17 18">KACC:17644</strain>
    </source>
</reference>
<evidence type="ECO:0000259" key="14">
    <source>
        <dbReference type="PROSITE" id="PS50112"/>
    </source>
</evidence>
<dbReference type="CDD" id="cd16922">
    <property type="entry name" value="HATPase_EvgS-ArcB-TorS-like"/>
    <property type="match status" value="1"/>
</dbReference>
<feature type="domain" description="PAC" evidence="15">
    <location>
        <begin position="574"/>
        <end position="628"/>
    </location>
</feature>
<feature type="domain" description="Histidine kinase" evidence="12">
    <location>
        <begin position="646"/>
        <end position="867"/>
    </location>
</feature>
<organism evidence="17 18">
    <name type="scientific">Uliginosibacterium flavum</name>
    <dbReference type="NCBI Taxonomy" id="1396831"/>
    <lineage>
        <taxon>Bacteria</taxon>
        <taxon>Pseudomonadati</taxon>
        <taxon>Pseudomonadota</taxon>
        <taxon>Betaproteobacteria</taxon>
        <taxon>Rhodocyclales</taxon>
        <taxon>Zoogloeaceae</taxon>
        <taxon>Uliginosibacterium</taxon>
    </lineage>
</organism>
<evidence type="ECO:0000256" key="4">
    <source>
        <dbReference type="ARBA" id="ARBA00022553"/>
    </source>
</evidence>
<dbReference type="SUPFAM" id="SSF47384">
    <property type="entry name" value="Homodimeric domain of signal transducing histidine kinase"/>
    <property type="match status" value="1"/>
</dbReference>
<evidence type="ECO:0000259" key="16">
    <source>
        <dbReference type="PROSITE" id="PS50839"/>
    </source>
</evidence>
<dbReference type="InterPro" id="IPR042240">
    <property type="entry name" value="CHASE_sf"/>
</dbReference>
<keyword evidence="4 9" id="KW-0597">Phosphoprotein</keyword>
<dbReference type="Gene3D" id="3.30.565.10">
    <property type="entry name" value="Histidine kinase-like ATPase, C-terminal domain"/>
    <property type="match status" value="1"/>
</dbReference>
<dbReference type="Pfam" id="PF08447">
    <property type="entry name" value="PAS_3"/>
    <property type="match status" value="2"/>
</dbReference>
<dbReference type="InterPro" id="IPR000700">
    <property type="entry name" value="PAS-assoc_C"/>
</dbReference>
<dbReference type="InterPro" id="IPR001789">
    <property type="entry name" value="Sig_transdc_resp-reg_receiver"/>
</dbReference>
<dbReference type="NCBIfam" id="TIGR00229">
    <property type="entry name" value="sensory_box"/>
    <property type="match status" value="2"/>
</dbReference>
<dbReference type="InterPro" id="IPR005467">
    <property type="entry name" value="His_kinase_dom"/>
</dbReference>
<dbReference type="InterPro" id="IPR013655">
    <property type="entry name" value="PAS_fold_3"/>
</dbReference>
<gene>
    <name evidence="17" type="ORF">ABXR19_08855</name>
</gene>
<dbReference type="Gene3D" id="3.30.450.20">
    <property type="entry name" value="PAS domain"/>
    <property type="match status" value="2"/>
</dbReference>
<proteinExistence type="predicted"/>
<evidence type="ECO:0000256" key="5">
    <source>
        <dbReference type="ARBA" id="ARBA00022692"/>
    </source>
</evidence>
<keyword evidence="6 11" id="KW-1133">Transmembrane helix</keyword>
<dbReference type="PANTHER" id="PTHR45339:SF1">
    <property type="entry name" value="HYBRID SIGNAL TRANSDUCTION HISTIDINE KINASE J"/>
    <property type="match status" value="1"/>
</dbReference>
<feature type="transmembrane region" description="Helical" evidence="11">
    <location>
        <begin position="335"/>
        <end position="354"/>
    </location>
</feature>
<dbReference type="Gene3D" id="3.40.50.2300">
    <property type="match status" value="1"/>
</dbReference>
<evidence type="ECO:0000256" key="7">
    <source>
        <dbReference type="ARBA" id="ARBA00023012"/>
    </source>
</evidence>
<comment type="catalytic activity">
    <reaction evidence="1">
        <text>ATP + protein L-histidine = ADP + protein N-phospho-L-histidine.</text>
        <dbReference type="EC" id="2.7.13.3"/>
    </reaction>
</comment>
<dbReference type="RefSeq" id="WP_354600761.1">
    <property type="nucleotide sequence ID" value="NZ_JBEWZI010000008.1"/>
</dbReference>
<dbReference type="SMART" id="SM01079">
    <property type="entry name" value="CHASE"/>
    <property type="match status" value="1"/>
</dbReference>
<dbReference type="PROSITE" id="PS50112">
    <property type="entry name" value="PAS"/>
    <property type="match status" value="1"/>
</dbReference>
<dbReference type="Gene3D" id="1.10.287.130">
    <property type="match status" value="1"/>
</dbReference>
<feature type="domain" description="PAC" evidence="15">
    <location>
        <begin position="454"/>
        <end position="507"/>
    </location>
</feature>
<comment type="subcellular location">
    <subcellularLocation>
        <location evidence="2">Membrane</location>
    </subcellularLocation>
</comment>
<dbReference type="InterPro" id="IPR000014">
    <property type="entry name" value="PAS"/>
</dbReference>
<dbReference type="InterPro" id="IPR003661">
    <property type="entry name" value="HisK_dim/P_dom"/>
</dbReference>
<dbReference type="SUPFAM" id="SSF52172">
    <property type="entry name" value="CheY-like"/>
    <property type="match status" value="1"/>
</dbReference>
<dbReference type="Pfam" id="PF03924">
    <property type="entry name" value="CHASE"/>
    <property type="match status" value="1"/>
</dbReference>
<dbReference type="CDD" id="cd17546">
    <property type="entry name" value="REC_hyHK_CKI1_RcsC-like"/>
    <property type="match status" value="1"/>
</dbReference>
<dbReference type="SUPFAM" id="SSF55874">
    <property type="entry name" value="ATPase domain of HSP90 chaperone/DNA topoisomerase II/histidine kinase"/>
    <property type="match status" value="1"/>
</dbReference>
<keyword evidence="5 11" id="KW-0812">Transmembrane</keyword>
<evidence type="ECO:0000256" key="1">
    <source>
        <dbReference type="ARBA" id="ARBA00000085"/>
    </source>
</evidence>
<name>A0ABV2TK42_9RHOO</name>
<sequence>MRRSLAQAWRALLNVPWFDFSLVTIILLFGCGGSWLLYRSLDTTVDLQRRERLTAAGQAVIDAFDLDLKRALETVRSTSLMIASQDQLRRTEFLDYTNRVSSGSQVFSFLEWQPVVPAPQLAAFEARVRADGLPDFRVTEPAEGRFIPVRPRAEYVPVLFAWPEASGAIGVDMGFDPARMTSKLMARDTGRAIASESFRLISDGKQSEAAEAFAISMAVYRDANPNTVEARRASLQGYVAGVILIANLLRETALRADSGGFDLLVFDQANASRKLLLSALGEDSDWHTSPALINTVAGEQDLSLTIEVGSRPWELVLHPRPEFLARNSHRNSQSVLSGGLIATLLLAAALFWLLRSRRLIEASQAASLHAEHALAEERQHLANVVDGTNAGTWEWNVQTGEVKLNERWAQMIGYTLAELSPISIQTWEALIHPDDFVRTGELLVQHFNNTLPYFASEFRMRHKNGKWVWIASHGRLFSHTAEGLPEWIAGTQVEITEQKRLTQSLIDLKGALDAHAIVAITDKAGRITYANNKFCEVSGYSLDELLGKDHRIINSGHHPKYFFAELWQTIGSGHAWRGQICNQAKSGRLYWVDTTIAPILDMDGKPEQYIAIRYEITDAKLHEERLLEAKEAAERANRAKSEFLANMSHEIRTPMNAIMGLTQLVLNTPLQPQQQDYLEKVFGSSRSLLGILNDILDYSKIEAGQLELSLTPLSPHALFADVTDLFGSEIERKGLKLLVHIAPDVPQAVVGDPLRLGQILNNLIGNAIKFTEHGEIQLQLELMTKTGTGSSLRFSVKDSGIGLSPEQSARIFQAFAQADNSITRRFGGTGLGLSICQRLVSLMGGEITVSSEPGKGANFSFTVALQEAPHHTSDSAHTHSSSTGLNDACQSFAGARVLLVEDNRINQLVAIGMLKQHGVEPVVVEHGGLAVEAVAQECFDLILMDQHMPTMDGCEASTIIHALPGLANLPIIAMTAAVMQADKERCIAAGMVDFVAKPIEPEELARVLLKWLPAALAQSAVPHVQAPANENTSAAILAWVKALRPYLEEYELIPETLIAQLHVLRQTPTHSEALQQLAQQLDRFDHEGALASLSRIQAKLCKEPSS</sequence>
<dbReference type="InterPro" id="IPR036890">
    <property type="entry name" value="HATPase_C_sf"/>
</dbReference>
<dbReference type="PROSITE" id="PS50110">
    <property type="entry name" value="RESPONSE_REGULATORY"/>
    <property type="match status" value="1"/>
</dbReference>
<keyword evidence="7" id="KW-0902">Two-component regulatory system</keyword>
<evidence type="ECO:0000259" key="13">
    <source>
        <dbReference type="PROSITE" id="PS50110"/>
    </source>
</evidence>
<feature type="coiled-coil region" evidence="10">
    <location>
        <begin position="619"/>
        <end position="646"/>
    </location>
</feature>
<feature type="domain" description="PAS" evidence="14">
    <location>
        <begin position="498"/>
        <end position="560"/>
    </location>
</feature>
<evidence type="ECO:0000256" key="3">
    <source>
        <dbReference type="ARBA" id="ARBA00012438"/>
    </source>
</evidence>
<dbReference type="InterPro" id="IPR036097">
    <property type="entry name" value="HisK_dim/P_sf"/>
</dbReference>
<dbReference type="PROSITE" id="PS50839">
    <property type="entry name" value="CHASE"/>
    <property type="match status" value="1"/>
</dbReference>
<dbReference type="InterPro" id="IPR011006">
    <property type="entry name" value="CheY-like_superfamily"/>
</dbReference>
<dbReference type="EMBL" id="JBEWZI010000008">
    <property type="protein sequence ID" value="MET7014299.1"/>
    <property type="molecule type" value="Genomic_DNA"/>
</dbReference>
<dbReference type="InterPro" id="IPR006189">
    <property type="entry name" value="CHASE_dom"/>
</dbReference>
<dbReference type="SMART" id="SM00448">
    <property type="entry name" value="REC"/>
    <property type="match status" value="1"/>
</dbReference>
<keyword evidence="8 11" id="KW-0472">Membrane</keyword>
<evidence type="ECO:0000259" key="12">
    <source>
        <dbReference type="PROSITE" id="PS50109"/>
    </source>
</evidence>
<dbReference type="InterPro" id="IPR003594">
    <property type="entry name" value="HATPase_dom"/>
</dbReference>
<dbReference type="InterPro" id="IPR004358">
    <property type="entry name" value="Sig_transdc_His_kin-like_C"/>
</dbReference>
<dbReference type="SMART" id="SM00387">
    <property type="entry name" value="HATPase_c"/>
    <property type="match status" value="1"/>
</dbReference>
<dbReference type="CDD" id="cd00130">
    <property type="entry name" value="PAS"/>
    <property type="match status" value="2"/>
</dbReference>
<dbReference type="PROSITE" id="PS51257">
    <property type="entry name" value="PROKAR_LIPOPROTEIN"/>
    <property type="match status" value="1"/>
</dbReference>
<dbReference type="Pfam" id="PF00512">
    <property type="entry name" value="HisKA"/>
    <property type="match status" value="1"/>
</dbReference>
<dbReference type="SMART" id="SM00388">
    <property type="entry name" value="HisKA"/>
    <property type="match status" value="1"/>
</dbReference>
<dbReference type="Pfam" id="PF02518">
    <property type="entry name" value="HATPase_c"/>
    <property type="match status" value="1"/>
</dbReference>
<accession>A0ABV2TK42</accession>
<feature type="domain" description="Response regulatory" evidence="13">
    <location>
        <begin position="896"/>
        <end position="1012"/>
    </location>
</feature>
<dbReference type="PROSITE" id="PS50109">
    <property type="entry name" value="HIS_KIN"/>
    <property type="match status" value="1"/>
</dbReference>
<dbReference type="SUPFAM" id="SSF55785">
    <property type="entry name" value="PYP-like sensor domain (PAS domain)"/>
    <property type="match status" value="2"/>
</dbReference>
<keyword evidence="10" id="KW-0175">Coiled coil</keyword>
<dbReference type="SMART" id="SM00091">
    <property type="entry name" value="PAS"/>
    <property type="match status" value="2"/>
</dbReference>
<dbReference type="SMART" id="SM00086">
    <property type="entry name" value="PAC"/>
    <property type="match status" value="2"/>
</dbReference>
<dbReference type="PANTHER" id="PTHR45339">
    <property type="entry name" value="HYBRID SIGNAL TRANSDUCTION HISTIDINE KINASE J"/>
    <property type="match status" value="1"/>
</dbReference>
<evidence type="ECO:0000256" key="9">
    <source>
        <dbReference type="PROSITE-ProRule" id="PRU00169"/>
    </source>
</evidence>
<dbReference type="InterPro" id="IPR035965">
    <property type="entry name" value="PAS-like_dom_sf"/>
</dbReference>
<feature type="transmembrane region" description="Helical" evidence="11">
    <location>
        <begin position="20"/>
        <end position="38"/>
    </location>
</feature>
<evidence type="ECO:0000313" key="17">
    <source>
        <dbReference type="EMBL" id="MET7014299.1"/>
    </source>
</evidence>
<evidence type="ECO:0000256" key="6">
    <source>
        <dbReference type="ARBA" id="ARBA00022989"/>
    </source>
</evidence>
<evidence type="ECO:0000256" key="8">
    <source>
        <dbReference type="ARBA" id="ARBA00023136"/>
    </source>
</evidence>
<dbReference type="Proteomes" id="UP001549691">
    <property type="component" value="Unassembled WGS sequence"/>
</dbReference>
<dbReference type="Gene3D" id="3.30.450.350">
    <property type="entry name" value="CHASE domain"/>
    <property type="match status" value="1"/>
</dbReference>
<evidence type="ECO:0000256" key="11">
    <source>
        <dbReference type="SAM" id="Phobius"/>
    </source>
</evidence>
<feature type="domain" description="CHASE" evidence="16">
    <location>
        <begin position="84"/>
        <end position="316"/>
    </location>
</feature>
<dbReference type="PROSITE" id="PS50113">
    <property type="entry name" value="PAC"/>
    <property type="match status" value="2"/>
</dbReference>
<dbReference type="InterPro" id="IPR001610">
    <property type="entry name" value="PAC"/>
</dbReference>
<keyword evidence="18" id="KW-1185">Reference proteome</keyword>
<comment type="caution">
    <text evidence="17">The sequence shown here is derived from an EMBL/GenBank/DDBJ whole genome shotgun (WGS) entry which is preliminary data.</text>
</comment>
<dbReference type="Pfam" id="PF00072">
    <property type="entry name" value="Response_reg"/>
    <property type="match status" value="1"/>
</dbReference>